<reference evidence="2" key="1">
    <citation type="submission" date="2017-02" db="EMBL/GenBank/DDBJ databases">
        <title>Delving into the versatile metabolic prowess of the omnipresent phylum Bacteroidetes.</title>
        <authorList>
            <person name="Nobu M.K."/>
            <person name="Mei R."/>
            <person name="Narihiro T."/>
            <person name="Kuroda K."/>
            <person name="Liu W.-T."/>
        </authorList>
    </citation>
    <scope>NUCLEOTIDE SEQUENCE</scope>
    <source>
        <strain evidence="2">ADurb.Bin160</strain>
    </source>
</reference>
<feature type="transmembrane region" description="Helical" evidence="1">
    <location>
        <begin position="17"/>
        <end position="36"/>
    </location>
</feature>
<keyword evidence="1" id="KW-0472">Membrane</keyword>
<dbReference type="AlphaFoldDB" id="A0A1V5ZJF7"/>
<evidence type="ECO:0000256" key="1">
    <source>
        <dbReference type="SAM" id="Phobius"/>
    </source>
</evidence>
<name>A0A1V5ZJF7_9BACT</name>
<keyword evidence="1" id="KW-0812">Transmembrane</keyword>
<dbReference type="EMBL" id="MWDB01000050">
    <property type="protein sequence ID" value="OQB40279.1"/>
    <property type="molecule type" value="Genomic_DNA"/>
</dbReference>
<organism evidence="2">
    <name type="scientific">candidate division CPR1 bacterium ADurb.Bin160</name>
    <dbReference type="NCBI Taxonomy" id="1852826"/>
    <lineage>
        <taxon>Bacteria</taxon>
        <taxon>candidate division CPR1</taxon>
    </lineage>
</organism>
<dbReference type="Proteomes" id="UP000485621">
    <property type="component" value="Unassembled WGS sequence"/>
</dbReference>
<accession>A0A1V5ZJF7</accession>
<comment type="caution">
    <text evidence="2">The sequence shown here is derived from an EMBL/GenBank/DDBJ whole genome shotgun (WGS) entry which is preliminary data.</text>
</comment>
<sequence length="60" mass="7257">MVKWQEILSEQRRRSDLIIHIECLIGMNFIIMLWLWSELVEVEKQEVIIKGNIKEMKTTI</sequence>
<protein>
    <submittedName>
        <fullName evidence="2">Uncharacterized protein</fullName>
    </submittedName>
</protein>
<keyword evidence="1" id="KW-1133">Transmembrane helix</keyword>
<evidence type="ECO:0000313" key="2">
    <source>
        <dbReference type="EMBL" id="OQB40279.1"/>
    </source>
</evidence>
<proteinExistence type="predicted"/>
<gene>
    <name evidence="2" type="ORF">BWY04_01400</name>
</gene>